<dbReference type="AlphaFoldDB" id="A0A562SK12"/>
<keyword evidence="1" id="KW-0472">Membrane</keyword>
<organism evidence="2 3">
    <name type="scientific">Lacibacter cauensis</name>
    <dbReference type="NCBI Taxonomy" id="510947"/>
    <lineage>
        <taxon>Bacteria</taxon>
        <taxon>Pseudomonadati</taxon>
        <taxon>Bacteroidota</taxon>
        <taxon>Chitinophagia</taxon>
        <taxon>Chitinophagales</taxon>
        <taxon>Chitinophagaceae</taxon>
        <taxon>Lacibacter</taxon>
    </lineage>
</organism>
<feature type="transmembrane region" description="Helical" evidence="1">
    <location>
        <begin position="21"/>
        <end position="42"/>
    </location>
</feature>
<reference evidence="2 3" key="1">
    <citation type="journal article" date="2015" name="Stand. Genomic Sci.">
        <title>Genomic Encyclopedia of Bacterial and Archaeal Type Strains, Phase III: the genomes of soil and plant-associated and newly described type strains.</title>
        <authorList>
            <person name="Whitman W.B."/>
            <person name="Woyke T."/>
            <person name="Klenk H.P."/>
            <person name="Zhou Y."/>
            <person name="Lilburn T.G."/>
            <person name="Beck B.J."/>
            <person name="De Vos P."/>
            <person name="Vandamme P."/>
            <person name="Eisen J.A."/>
            <person name="Garrity G."/>
            <person name="Hugenholtz P."/>
            <person name="Kyrpides N.C."/>
        </authorList>
    </citation>
    <scope>NUCLEOTIDE SEQUENCE [LARGE SCALE GENOMIC DNA]</scope>
    <source>
        <strain evidence="2 3">CGMCC 1.7271</strain>
    </source>
</reference>
<evidence type="ECO:0000256" key="1">
    <source>
        <dbReference type="SAM" id="Phobius"/>
    </source>
</evidence>
<keyword evidence="1" id="KW-1133">Transmembrane helix</keyword>
<gene>
    <name evidence="2" type="ORF">IQ13_2615</name>
</gene>
<evidence type="ECO:0000313" key="2">
    <source>
        <dbReference type="EMBL" id="TWI81597.1"/>
    </source>
</evidence>
<sequence length="149" mass="17226">MTLSILQTVFYRFFTIYKNCIHVIFAASVKKLISFILIALFVNSSLLLPQLPDSFTDKRIANDDHMGSLIEWVNEILLDQKDDTPHEQDDNTLENSIEETYCHRLFQRSDLLPHVTLISNKLKFAEYPEGKLPILTTDVIAPPPEQYRS</sequence>
<keyword evidence="1" id="KW-0812">Transmembrane</keyword>
<dbReference type="Proteomes" id="UP000316167">
    <property type="component" value="Unassembled WGS sequence"/>
</dbReference>
<comment type="caution">
    <text evidence="2">The sequence shown here is derived from an EMBL/GenBank/DDBJ whole genome shotgun (WGS) entry which is preliminary data.</text>
</comment>
<proteinExistence type="predicted"/>
<dbReference type="EMBL" id="VLLE01000004">
    <property type="protein sequence ID" value="TWI81597.1"/>
    <property type="molecule type" value="Genomic_DNA"/>
</dbReference>
<name>A0A562SK12_9BACT</name>
<keyword evidence="3" id="KW-1185">Reference proteome</keyword>
<accession>A0A562SK12</accession>
<evidence type="ECO:0000313" key="3">
    <source>
        <dbReference type="Proteomes" id="UP000316167"/>
    </source>
</evidence>
<protein>
    <submittedName>
        <fullName evidence="2">Uncharacterized protein</fullName>
    </submittedName>
</protein>